<dbReference type="Gene3D" id="3.20.20.100">
    <property type="entry name" value="NADP-dependent oxidoreductase domain"/>
    <property type="match status" value="1"/>
</dbReference>
<dbReference type="AlphaFoldDB" id="A0A3Q9G2V1"/>
<dbReference type="SUPFAM" id="SSF51430">
    <property type="entry name" value="NAD(P)-linked oxidoreductase"/>
    <property type="match status" value="1"/>
</dbReference>
<dbReference type="Pfam" id="PF00248">
    <property type="entry name" value="Aldo_ket_red"/>
    <property type="match status" value="1"/>
</dbReference>
<organism evidence="2 3">
    <name type="scientific">Flaviflexus ciconiae</name>
    <dbReference type="NCBI Taxonomy" id="2496867"/>
    <lineage>
        <taxon>Bacteria</taxon>
        <taxon>Bacillati</taxon>
        <taxon>Actinomycetota</taxon>
        <taxon>Actinomycetes</taxon>
        <taxon>Actinomycetales</taxon>
        <taxon>Actinomycetaceae</taxon>
        <taxon>Flaviflexus</taxon>
    </lineage>
</organism>
<sequence length="317" mass="33359">MRKRKLGTIGTSVSAVGLGTLTWGRDTSPEEAEKQIGLFLDADGSLIDSSPYFGGGAAESVLGELLRTAIDRSALHIVSRAGLGVDGVDASRSSLERNVRSSLQNLGTEWIDTLVLAAPDPVTSPEETADALSALTSRGLINGVGFGNCPGWYAGVMSELLRERGVRLSAVHTEYSLLQRGIEREIVPFAEHAGAGIIAWSSLGRGVLAGRYRHSIPPDSRAASPHFAGFVEPYLDDKSRQTVEAIATAADGLGVDIATVSLAWVLSRPGVSAALIGPRTAAQLSAILTDLDEDIPDAVLAALTDVTEPAWGYPERF</sequence>
<evidence type="ECO:0000259" key="1">
    <source>
        <dbReference type="Pfam" id="PF00248"/>
    </source>
</evidence>
<dbReference type="PANTHER" id="PTHR43364">
    <property type="entry name" value="NADH-SPECIFIC METHYLGLYOXAL REDUCTASE-RELATED"/>
    <property type="match status" value="1"/>
</dbReference>
<name>A0A3Q9G2V1_9ACTO</name>
<accession>A0A3Q9G2V1</accession>
<dbReference type="OrthoDB" id="9768793at2"/>
<dbReference type="PANTHER" id="PTHR43364:SF18">
    <property type="entry name" value="OXIDOREDUCTASE"/>
    <property type="match status" value="1"/>
</dbReference>
<dbReference type="RefSeq" id="WP_126703233.1">
    <property type="nucleotide sequence ID" value="NZ_CP034593.1"/>
</dbReference>
<dbReference type="InterPro" id="IPR036812">
    <property type="entry name" value="NAD(P)_OxRdtase_dom_sf"/>
</dbReference>
<dbReference type="Proteomes" id="UP000280344">
    <property type="component" value="Chromosome"/>
</dbReference>
<evidence type="ECO:0000313" key="2">
    <source>
        <dbReference type="EMBL" id="AZQ76425.1"/>
    </source>
</evidence>
<dbReference type="EMBL" id="CP034593">
    <property type="protein sequence ID" value="AZQ76425.1"/>
    <property type="molecule type" value="Genomic_DNA"/>
</dbReference>
<proteinExistence type="predicted"/>
<dbReference type="GO" id="GO:0005829">
    <property type="term" value="C:cytosol"/>
    <property type="evidence" value="ECO:0007669"/>
    <property type="project" value="TreeGrafter"/>
</dbReference>
<evidence type="ECO:0000313" key="3">
    <source>
        <dbReference type="Proteomes" id="UP000280344"/>
    </source>
</evidence>
<dbReference type="InterPro" id="IPR050523">
    <property type="entry name" value="AKR_Detox_Biosynth"/>
</dbReference>
<dbReference type="InterPro" id="IPR023210">
    <property type="entry name" value="NADP_OxRdtase_dom"/>
</dbReference>
<feature type="domain" description="NADP-dependent oxidoreductase" evidence="1">
    <location>
        <begin position="16"/>
        <end position="306"/>
    </location>
</feature>
<dbReference type="KEGG" id="flh:EJ997_02775"/>
<keyword evidence="3" id="KW-1185">Reference proteome</keyword>
<protein>
    <submittedName>
        <fullName evidence="2">Aldo/keto reductase</fullName>
    </submittedName>
</protein>
<reference evidence="2 3" key="1">
    <citation type="submission" date="2018-12" db="EMBL/GenBank/DDBJ databases">
        <title>Complete genome sequence of Flaviflexus sp. H23T48.</title>
        <authorList>
            <person name="Bae J.-W."/>
            <person name="Lee J.-Y."/>
        </authorList>
    </citation>
    <scope>NUCLEOTIDE SEQUENCE [LARGE SCALE GENOMIC DNA]</scope>
    <source>
        <strain evidence="2 3">H23T48</strain>
    </source>
</reference>
<gene>
    <name evidence="2" type="ORF">EJ997_02775</name>
</gene>